<dbReference type="PROSITE" id="PS50878">
    <property type="entry name" value="RT_POL"/>
    <property type="match status" value="1"/>
</dbReference>
<organism evidence="2 3">
    <name type="scientific">Fredinandcohnia salidurans</name>
    <dbReference type="NCBI Taxonomy" id="2595041"/>
    <lineage>
        <taxon>Bacteria</taxon>
        <taxon>Bacillati</taxon>
        <taxon>Bacillota</taxon>
        <taxon>Bacilli</taxon>
        <taxon>Bacillales</taxon>
        <taxon>Bacillaceae</taxon>
        <taxon>Fredinandcohnia</taxon>
    </lineage>
</organism>
<proteinExistence type="predicted"/>
<keyword evidence="2" id="KW-0548">Nucleotidyltransferase</keyword>
<name>A0ABW4MNV6_9BACI</name>
<dbReference type="EMBL" id="JBHUEK010000015">
    <property type="protein sequence ID" value="MFD1779062.1"/>
    <property type="molecule type" value="Genomic_DNA"/>
</dbReference>
<dbReference type="SUPFAM" id="SSF56672">
    <property type="entry name" value="DNA/RNA polymerases"/>
    <property type="match status" value="1"/>
</dbReference>
<dbReference type="InterPro" id="IPR051083">
    <property type="entry name" value="GrpII_Intron_Splice-Mob/Def"/>
</dbReference>
<keyword evidence="2" id="KW-0695">RNA-directed DNA polymerase</keyword>
<dbReference type="PANTHER" id="PTHR34047">
    <property type="entry name" value="NUCLEAR INTRON MATURASE 1, MITOCHONDRIAL-RELATED"/>
    <property type="match status" value="1"/>
</dbReference>
<accession>A0ABW4MNV6</accession>
<dbReference type="InterPro" id="IPR043502">
    <property type="entry name" value="DNA/RNA_pol_sf"/>
</dbReference>
<evidence type="ECO:0000313" key="2">
    <source>
        <dbReference type="EMBL" id="MFD1779062.1"/>
    </source>
</evidence>
<dbReference type="Pfam" id="PF00078">
    <property type="entry name" value="RVT_1"/>
    <property type="match status" value="1"/>
</dbReference>
<dbReference type="Proteomes" id="UP001597227">
    <property type="component" value="Unassembled WGS sequence"/>
</dbReference>
<dbReference type="GO" id="GO:0003964">
    <property type="term" value="F:RNA-directed DNA polymerase activity"/>
    <property type="evidence" value="ECO:0007669"/>
    <property type="project" value="UniProtKB-KW"/>
</dbReference>
<evidence type="ECO:0000313" key="3">
    <source>
        <dbReference type="Proteomes" id="UP001597227"/>
    </source>
</evidence>
<dbReference type="CDD" id="cd01651">
    <property type="entry name" value="RT_G2_intron"/>
    <property type="match status" value="1"/>
</dbReference>
<protein>
    <submittedName>
        <fullName evidence="2">Reverse transcriptase domain-containing protein</fullName>
    </submittedName>
</protein>
<feature type="domain" description="Reverse transcriptase" evidence="1">
    <location>
        <begin position="1"/>
        <end position="279"/>
    </location>
</feature>
<gene>
    <name evidence="2" type="ORF">ACFSFW_10320</name>
</gene>
<dbReference type="RefSeq" id="WP_388037761.1">
    <property type="nucleotide sequence ID" value="NZ_JBHUEK010000015.1"/>
</dbReference>
<comment type="caution">
    <text evidence="2">The sequence shown here is derived from an EMBL/GenBank/DDBJ whole genome shotgun (WGS) entry which is preliminary data.</text>
</comment>
<keyword evidence="3" id="KW-1185">Reference proteome</keyword>
<dbReference type="PANTHER" id="PTHR34047:SF8">
    <property type="entry name" value="PROTEIN YKFC"/>
    <property type="match status" value="1"/>
</dbReference>
<evidence type="ECO:0000259" key="1">
    <source>
        <dbReference type="PROSITE" id="PS50878"/>
    </source>
</evidence>
<reference evidence="3" key="1">
    <citation type="journal article" date="2019" name="Int. J. Syst. Evol. Microbiol.">
        <title>The Global Catalogue of Microorganisms (GCM) 10K type strain sequencing project: providing services to taxonomists for standard genome sequencing and annotation.</title>
        <authorList>
            <consortium name="The Broad Institute Genomics Platform"/>
            <consortium name="The Broad Institute Genome Sequencing Center for Infectious Disease"/>
            <person name="Wu L."/>
            <person name="Ma J."/>
        </authorList>
    </citation>
    <scope>NUCLEOTIDE SEQUENCE [LARGE SCALE GENOMIC DNA]</scope>
    <source>
        <strain evidence="3">CCUG 15531</strain>
    </source>
</reference>
<sequence>MESSKELLNKKFDIDSVRDFYLENLKFKSSVGIDKINNRLFEKKFKSYTKHISDKVINNRYRFTPYKQKLFLKGVNKPPRQISIPTIRDKITLGLLKEIIHERFKDEIEHYTVQTTIKGIEEELNNGHFDYFIKIDISRFYDSIDHDILMRKVRRKIRSKAVLDLIWRAIRTPTVSEKTQKKDRTNNTKGVPQGLPISNILSSIFLINFDKKHKNKLTYKYFRYVDDILILCSSTQYKDIKKEIVSELTSKTKYKLEINNDKKAEGLIMNGFDYLGYTLKPNSIVVRESSITKLEHSLERMFLDYYHAKLQGKENIDFFMWQLNLKITGSIFKKNKYGWVFFFSQISPNNEWITHKLDILVEKFINRFGMTKDVTQYKLRKFKRTYNEIRKNLNSTTYIPNFDKYSLDDKKRFIVEVLKDDLKGLSDEQISNIFNKKIYKAMRELEKDTQGVS</sequence>
<dbReference type="InterPro" id="IPR000477">
    <property type="entry name" value="RT_dom"/>
</dbReference>
<keyword evidence="2" id="KW-0808">Transferase</keyword>